<gene>
    <name evidence="1" type="ORF">FPV60_11205</name>
</gene>
<reference evidence="1 2" key="1">
    <citation type="submission" date="2019-07" db="EMBL/GenBank/DDBJ databases">
        <title>Draft Genome Sequence of the first blaOXA-58-Harboring Acinetobacter colistiniresistens clinical isolate from Brazil.</title>
        <authorList>
            <person name="Favaro L.S."/>
            <person name="Paula-Petroli S.B."/>
            <person name="Moura C.F."/>
            <person name="Tognim M.C.B."/>
            <person name="Venancio E.J."/>
            <person name="Yamada-Ogatta S.F."/>
            <person name="Carrara-Marroni F.E."/>
        </authorList>
    </citation>
    <scope>NUCLEOTIDE SEQUENCE [LARGE SCALE GENOMIC DNA]</scope>
    <source>
        <strain evidence="1 2">DL</strain>
    </source>
</reference>
<accession>A0A558F5Z6</accession>
<dbReference type="EMBL" id="VMTP01000061">
    <property type="protein sequence ID" value="TVT81046.1"/>
    <property type="molecule type" value="Genomic_DNA"/>
</dbReference>
<organism evidence="1 2">
    <name type="scientific">Acinetobacter colistiniresistens</name>
    <dbReference type="NCBI Taxonomy" id="280145"/>
    <lineage>
        <taxon>Bacteria</taxon>
        <taxon>Pseudomonadati</taxon>
        <taxon>Pseudomonadota</taxon>
        <taxon>Gammaproteobacteria</taxon>
        <taxon>Moraxellales</taxon>
        <taxon>Moraxellaceae</taxon>
        <taxon>Acinetobacter</taxon>
    </lineage>
</organism>
<protein>
    <recommendedName>
        <fullName evidence="3">AlpA family phage regulatory protein</fullName>
    </recommendedName>
</protein>
<comment type="caution">
    <text evidence="1">The sequence shown here is derived from an EMBL/GenBank/DDBJ whole genome shotgun (WGS) entry which is preliminary data.</text>
</comment>
<evidence type="ECO:0000313" key="1">
    <source>
        <dbReference type="EMBL" id="TVT81046.1"/>
    </source>
</evidence>
<evidence type="ECO:0000313" key="2">
    <source>
        <dbReference type="Proteomes" id="UP000316981"/>
    </source>
</evidence>
<evidence type="ECO:0008006" key="3">
    <source>
        <dbReference type="Google" id="ProtNLM"/>
    </source>
</evidence>
<dbReference type="RefSeq" id="WP_103799874.1">
    <property type="nucleotide sequence ID" value="NZ_VMTP01000061.1"/>
</dbReference>
<sequence length="85" mass="10246">MKNEVKSNHQISPILIKLRSENVWRCSGSLLCKILQINRQQLIKFQKALPNFPKPMRDRNTRQAVMYFDVDEIYEWYIGEFHSDF</sequence>
<dbReference type="Proteomes" id="UP000316981">
    <property type="component" value="Unassembled WGS sequence"/>
</dbReference>
<name>A0A558F5Z6_9GAMM</name>
<dbReference type="AlphaFoldDB" id="A0A558F5Z6"/>
<proteinExistence type="predicted"/>